<keyword evidence="1" id="KW-0732">Signal</keyword>
<gene>
    <name evidence="2" type="ORF">EXIGLDRAFT_722096</name>
</gene>
<proteinExistence type="predicted"/>
<dbReference type="STRING" id="1314781.A0A165FFS0"/>
<dbReference type="AlphaFoldDB" id="A0A165FFS0"/>
<evidence type="ECO:0000313" key="3">
    <source>
        <dbReference type="Proteomes" id="UP000077266"/>
    </source>
</evidence>
<feature type="chain" id="PRO_5007857725" description="Zincin" evidence="1">
    <location>
        <begin position="21"/>
        <end position="298"/>
    </location>
</feature>
<evidence type="ECO:0008006" key="4">
    <source>
        <dbReference type="Google" id="ProtNLM"/>
    </source>
</evidence>
<accession>A0A165FFS0</accession>
<name>A0A165FFS0_EXIGL</name>
<feature type="signal peptide" evidence="1">
    <location>
        <begin position="1"/>
        <end position="20"/>
    </location>
</feature>
<evidence type="ECO:0000256" key="1">
    <source>
        <dbReference type="SAM" id="SignalP"/>
    </source>
</evidence>
<reference evidence="2 3" key="1">
    <citation type="journal article" date="2016" name="Mol. Biol. Evol.">
        <title>Comparative Genomics of Early-Diverging Mushroom-Forming Fungi Provides Insights into the Origins of Lignocellulose Decay Capabilities.</title>
        <authorList>
            <person name="Nagy L.G."/>
            <person name="Riley R."/>
            <person name="Tritt A."/>
            <person name="Adam C."/>
            <person name="Daum C."/>
            <person name="Floudas D."/>
            <person name="Sun H."/>
            <person name="Yadav J.S."/>
            <person name="Pangilinan J."/>
            <person name="Larsson K.H."/>
            <person name="Matsuura K."/>
            <person name="Barry K."/>
            <person name="Labutti K."/>
            <person name="Kuo R."/>
            <person name="Ohm R.A."/>
            <person name="Bhattacharya S.S."/>
            <person name="Shirouzu T."/>
            <person name="Yoshinaga Y."/>
            <person name="Martin F.M."/>
            <person name="Grigoriev I.V."/>
            <person name="Hibbett D.S."/>
        </authorList>
    </citation>
    <scope>NUCLEOTIDE SEQUENCE [LARGE SCALE GENOMIC DNA]</scope>
    <source>
        <strain evidence="2 3">HHB12029</strain>
    </source>
</reference>
<dbReference type="EMBL" id="KV426086">
    <property type="protein sequence ID" value="KZV88917.1"/>
    <property type="molecule type" value="Genomic_DNA"/>
</dbReference>
<dbReference type="Proteomes" id="UP000077266">
    <property type="component" value="Unassembled WGS sequence"/>
</dbReference>
<sequence length="298" mass="33148">MQALTLSFTIALSFISLAQGAAINKPVLFTDGLAPHVDASLLRNLPNTSYTSDVWEWGWTPQSCMDAANAHNLSPYDFDIWNAHYSDCSTPWVFCQHHMASLTMEDLFSYFGRLPVHERQWVRHIIALPGGGSAYMSNADIVLMGPVKSMSVFQHEVGHAVDMYKNGKQSSLTSNWTNAISQDSCVADDYSKTSAVEAYTQVSILCLYEIVNPGGLDPGIGPQWRCLQNQKDEVDGFQRDAMWPGGSCDRRWRDADIVSMGPATGNRKRSRVWPVVDDTLPVPPPGKVEEHDLLHLVF</sequence>
<dbReference type="InParanoid" id="A0A165FFS0"/>
<dbReference type="OrthoDB" id="2142213at2759"/>
<dbReference type="SUPFAM" id="SSF55486">
    <property type="entry name" value="Metalloproteases ('zincins'), catalytic domain"/>
    <property type="match status" value="1"/>
</dbReference>
<evidence type="ECO:0000313" key="2">
    <source>
        <dbReference type="EMBL" id="KZV88917.1"/>
    </source>
</evidence>
<keyword evidence="3" id="KW-1185">Reference proteome</keyword>
<protein>
    <recommendedName>
        <fullName evidence="4">Zincin</fullName>
    </recommendedName>
</protein>
<organism evidence="2 3">
    <name type="scientific">Exidia glandulosa HHB12029</name>
    <dbReference type="NCBI Taxonomy" id="1314781"/>
    <lineage>
        <taxon>Eukaryota</taxon>
        <taxon>Fungi</taxon>
        <taxon>Dikarya</taxon>
        <taxon>Basidiomycota</taxon>
        <taxon>Agaricomycotina</taxon>
        <taxon>Agaricomycetes</taxon>
        <taxon>Auriculariales</taxon>
        <taxon>Exidiaceae</taxon>
        <taxon>Exidia</taxon>
    </lineage>
</organism>